<accession>A0A232F7Z1</accession>
<keyword evidence="1" id="KW-1133">Transmembrane helix</keyword>
<dbReference type="AlphaFoldDB" id="A0A232F7Z1"/>
<keyword evidence="1" id="KW-0812">Transmembrane</keyword>
<dbReference type="EMBL" id="NNAY01000730">
    <property type="protein sequence ID" value="OXU26775.1"/>
    <property type="molecule type" value="Genomic_DNA"/>
</dbReference>
<evidence type="ECO:0000313" key="3">
    <source>
        <dbReference type="Proteomes" id="UP000215335"/>
    </source>
</evidence>
<protein>
    <submittedName>
        <fullName evidence="2">Uncharacterized protein</fullName>
    </submittedName>
</protein>
<reference evidence="2 3" key="1">
    <citation type="journal article" date="2017" name="Curr. Biol.">
        <title>The Evolution of Venom by Co-option of Single-Copy Genes.</title>
        <authorList>
            <person name="Martinson E.O."/>
            <person name="Mrinalini"/>
            <person name="Kelkar Y.D."/>
            <person name="Chang C.H."/>
            <person name="Werren J.H."/>
        </authorList>
    </citation>
    <scope>NUCLEOTIDE SEQUENCE [LARGE SCALE GENOMIC DNA]</scope>
    <source>
        <strain evidence="2 3">Alberta</strain>
        <tissue evidence="2">Whole body</tissue>
    </source>
</reference>
<feature type="transmembrane region" description="Helical" evidence="1">
    <location>
        <begin position="23"/>
        <end position="45"/>
    </location>
</feature>
<evidence type="ECO:0000313" key="2">
    <source>
        <dbReference type="EMBL" id="OXU26775.1"/>
    </source>
</evidence>
<feature type="transmembrane region" description="Helical" evidence="1">
    <location>
        <begin position="52"/>
        <end position="71"/>
    </location>
</feature>
<feature type="non-terminal residue" evidence="2">
    <location>
        <position position="1"/>
    </location>
</feature>
<keyword evidence="3" id="KW-1185">Reference proteome</keyword>
<name>A0A232F7Z1_9HYME</name>
<comment type="caution">
    <text evidence="2">The sequence shown here is derived from an EMBL/GenBank/DDBJ whole genome shotgun (WGS) entry which is preliminary data.</text>
</comment>
<evidence type="ECO:0000256" key="1">
    <source>
        <dbReference type="SAM" id="Phobius"/>
    </source>
</evidence>
<keyword evidence="1" id="KW-0472">Membrane</keyword>
<dbReference type="STRING" id="543379.A0A232F7Z1"/>
<gene>
    <name evidence="2" type="ORF">TSAR_000561</name>
</gene>
<sequence>LDGGRISRDPATPVLPLFDKKTWAFFSYVSALAGTPTGCNASSFLLQRGRKLSLFITSAVSILGWLVIYLSKTYKNFYGSCFGSRNWLFCRNYFTRNTMHNFDMDKHGYSCSILAVYIFEYTFPFNGLPEDHLLSFDLKDQIKPKVLKRLKRNTSFEELRCRKAMKPFLIMLCFFFFQQCS</sequence>
<proteinExistence type="predicted"/>
<dbReference type="Proteomes" id="UP000215335">
    <property type="component" value="Unassembled WGS sequence"/>
</dbReference>
<organism evidence="2 3">
    <name type="scientific">Trichomalopsis sarcophagae</name>
    <dbReference type="NCBI Taxonomy" id="543379"/>
    <lineage>
        <taxon>Eukaryota</taxon>
        <taxon>Metazoa</taxon>
        <taxon>Ecdysozoa</taxon>
        <taxon>Arthropoda</taxon>
        <taxon>Hexapoda</taxon>
        <taxon>Insecta</taxon>
        <taxon>Pterygota</taxon>
        <taxon>Neoptera</taxon>
        <taxon>Endopterygota</taxon>
        <taxon>Hymenoptera</taxon>
        <taxon>Apocrita</taxon>
        <taxon>Proctotrupomorpha</taxon>
        <taxon>Chalcidoidea</taxon>
        <taxon>Pteromalidae</taxon>
        <taxon>Pteromalinae</taxon>
        <taxon>Trichomalopsis</taxon>
    </lineage>
</organism>